<evidence type="ECO:0000256" key="1">
    <source>
        <dbReference type="ARBA" id="ARBA00004245"/>
    </source>
</evidence>
<dbReference type="AlphaFoldDB" id="A0A7R8X4M6"/>
<sequence length="289" mass="32270">MPLIMNGLGDTSLNGSGPEKGCWTIGLINSKSKYLTAETFGYKINANGTSMKKKQVWVLEPSDETGHVCLRSHLDRYLSVDQFGNVTCDCEDKCDPTTRFEISVADDTSGRWALKNVSRGYFLGAAGDKLTCHAKVPADSELWFVHLAARPQVNLRSVGRKRFAHLSEEGDEIQVDANVPWGPDTLFTLEFRGERYAIHTCNDRYLSREGRLERECTKDCMFAAEFHGGFLALRDARGQYLSPIGSRSVLKTRSETVSKDELFSLHDSLPQASFVARLNSRYVSVKQGN</sequence>
<comment type="subcellular location">
    <subcellularLocation>
        <location evidence="1">Cytoplasm</location>
        <location evidence="1">Cytoskeleton</location>
    </subcellularLocation>
</comment>
<dbReference type="GO" id="GO:0016477">
    <property type="term" value="P:cell migration"/>
    <property type="evidence" value="ECO:0007669"/>
    <property type="project" value="TreeGrafter"/>
</dbReference>
<proteinExistence type="inferred from homology"/>
<dbReference type="EMBL" id="CAJPEV010000061">
    <property type="protein sequence ID" value="CAG0879839.1"/>
    <property type="molecule type" value="Genomic_DNA"/>
</dbReference>
<feature type="domain" description="Fascin-like" evidence="6">
    <location>
        <begin position="32"/>
        <end position="144"/>
    </location>
</feature>
<feature type="domain" description="Fascin-like" evidence="6">
    <location>
        <begin position="154"/>
        <end position="265"/>
    </location>
</feature>
<keyword evidence="3" id="KW-0963">Cytoplasm</keyword>
<dbReference type="PANTHER" id="PTHR10551">
    <property type="entry name" value="FASCIN"/>
    <property type="match status" value="1"/>
</dbReference>
<dbReference type="InterPro" id="IPR008999">
    <property type="entry name" value="Actin-crosslinking"/>
</dbReference>
<evidence type="ECO:0000256" key="5">
    <source>
        <dbReference type="ARBA" id="ARBA00023212"/>
    </source>
</evidence>
<dbReference type="SUPFAM" id="SSF50405">
    <property type="entry name" value="Actin-crosslinking proteins"/>
    <property type="match status" value="2"/>
</dbReference>
<evidence type="ECO:0000256" key="4">
    <source>
        <dbReference type="ARBA" id="ARBA00023203"/>
    </source>
</evidence>
<dbReference type="Gene3D" id="2.80.10.50">
    <property type="match status" value="2"/>
</dbReference>
<dbReference type="EMBL" id="LR899578">
    <property type="protein sequence ID" value="CAD7240775.1"/>
    <property type="molecule type" value="Genomic_DNA"/>
</dbReference>
<dbReference type="GO" id="GO:0007163">
    <property type="term" value="P:establishment or maintenance of cell polarity"/>
    <property type="evidence" value="ECO:0007669"/>
    <property type="project" value="TreeGrafter"/>
</dbReference>
<dbReference type="InterPro" id="IPR010431">
    <property type="entry name" value="Fascin"/>
</dbReference>
<keyword evidence="8" id="KW-1185">Reference proteome</keyword>
<keyword evidence="4" id="KW-0009">Actin-binding</keyword>
<dbReference type="GO" id="GO:0015629">
    <property type="term" value="C:actin cytoskeleton"/>
    <property type="evidence" value="ECO:0007669"/>
    <property type="project" value="TreeGrafter"/>
</dbReference>
<reference evidence="7" key="1">
    <citation type="submission" date="2020-11" db="EMBL/GenBank/DDBJ databases">
        <authorList>
            <person name="Tran Van P."/>
        </authorList>
    </citation>
    <scope>NUCLEOTIDE SEQUENCE</scope>
</reference>
<evidence type="ECO:0000256" key="2">
    <source>
        <dbReference type="ARBA" id="ARBA00007415"/>
    </source>
</evidence>
<accession>A0A7R8X4M6</accession>
<dbReference type="CDD" id="cd23347">
    <property type="entry name" value="beta-trefoil_singed_rpt1"/>
    <property type="match status" value="1"/>
</dbReference>
<evidence type="ECO:0000256" key="3">
    <source>
        <dbReference type="ARBA" id="ARBA00022490"/>
    </source>
</evidence>
<evidence type="ECO:0000259" key="6">
    <source>
        <dbReference type="Pfam" id="PF06268"/>
    </source>
</evidence>
<dbReference type="GO" id="GO:0005737">
    <property type="term" value="C:cytoplasm"/>
    <property type="evidence" value="ECO:0007669"/>
    <property type="project" value="TreeGrafter"/>
</dbReference>
<dbReference type="CDD" id="cd23351">
    <property type="entry name" value="beta-trefoil_singed_rpt2"/>
    <property type="match status" value="1"/>
</dbReference>
<dbReference type="FunFam" id="2.80.10.50:FF:000010">
    <property type="entry name" value="Fascin"/>
    <property type="match status" value="1"/>
</dbReference>
<evidence type="ECO:0000313" key="8">
    <source>
        <dbReference type="Proteomes" id="UP000677054"/>
    </source>
</evidence>
<dbReference type="GO" id="GO:0051015">
    <property type="term" value="F:actin filament binding"/>
    <property type="evidence" value="ECO:0007669"/>
    <property type="project" value="InterPro"/>
</dbReference>
<comment type="similarity">
    <text evidence="2">Belongs to the fascin family.</text>
</comment>
<protein>
    <recommendedName>
        <fullName evidence="6">Fascin-like domain-containing protein</fullName>
    </recommendedName>
</protein>
<name>A0A7R8X4M6_9CRUS</name>
<dbReference type="InterPro" id="IPR022768">
    <property type="entry name" value="Fascin-like_dom"/>
</dbReference>
<dbReference type="PANTHER" id="PTHR10551:SF9">
    <property type="entry name" value="FASCIN-2"/>
    <property type="match status" value="1"/>
</dbReference>
<dbReference type="GO" id="GO:0051017">
    <property type="term" value="P:actin filament bundle assembly"/>
    <property type="evidence" value="ECO:0007669"/>
    <property type="project" value="TreeGrafter"/>
</dbReference>
<dbReference type="GO" id="GO:0030674">
    <property type="term" value="F:protein-macromolecule adaptor activity"/>
    <property type="evidence" value="ECO:0007669"/>
    <property type="project" value="InterPro"/>
</dbReference>
<gene>
    <name evidence="7" type="ORF">DSTB1V02_LOCUS782</name>
</gene>
<dbReference type="FunFam" id="2.80.10.50:FF:000015">
    <property type="entry name" value="Fascin"/>
    <property type="match status" value="1"/>
</dbReference>
<organism evidence="7">
    <name type="scientific">Darwinula stevensoni</name>
    <dbReference type="NCBI Taxonomy" id="69355"/>
    <lineage>
        <taxon>Eukaryota</taxon>
        <taxon>Metazoa</taxon>
        <taxon>Ecdysozoa</taxon>
        <taxon>Arthropoda</taxon>
        <taxon>Crustacea</taxon>
        <taxon>Oligostraca</taxon>
        <taxon>Ostracoda</taxon>
        <taxon>Podocopa</taxon>
        <taxon>Podocopida</taxon>
        <taxon>Darwinulocopina</taxon>
        <taxon>Darwinuloidea</taxon>
        <taxon>Darwinulidae</taxon>
        <taxon>Darwinula</taxon>
    </lineage>
</organism>
<evidence type="ECO:0000313" key="7">
    <source>
        <dbReference type="EMBL" id="CAD7240775.1"/>
    </source>
</evidence>
<dbReference type="Pfam" id="PF06268">
    <property type="entry name" value="Fascin"/>
    <property type="match status" value="2"/>
</dbReference>
<dbReference type="Proteomes" id="UP000677054">
    <property type="component" value="Unassembled WGS sequence"/>
</dbReference>
<dbReference type="OrthoDB" id="10259868at2759"/>
<keyword evidence="5" id="KW-0206">Cytoskeleton</keyword>